<dbReference type="NCBIfam" id="TIGR03815">
    <property type="entry name" value="CpaE_hom_Actino"/>
    <property type="match status" value="1"/>
</dbReference>
<comment type="caution">
    <text evidence="2">The sequence shown here is derived from an EMBL/GenBank/DDBJ whole genome shotgun (WGS) entry which is preliminary data.</text>
</comment>
<dbReference type="Pfam" id="PF26563">
    <property type="entry name" value="Rv3660c_N"/>
    <property type="match status" value="1"/>
</dbReference>
<dbReference type="Proteomes" id="UP001597417">
    <property type="component" value="Unassembled WGS sequence"/>
</dbReference>
<dbReference type="SUPFAM" id="SSF52540">
    <property type="entry name" value="P-loop containing nucleoside triphosphate hydrolases"/>
    <property type="match status" value="1"/>
</dbReference>
<protein>
    <submittedName>
        <fullName evidence="2">Septum site-determining protein Ssd</fullName>
    </submittedName>
</protein>
<dbReference type="RefSeq" id="WP_378265473.1">
    <property type="nucleotide sequence ID" value="NZ_JBHUKR010000007.1"/>
</dbReference>
<dbReference type="PANTHER" id="PTHR43384">
    <property type="entry name" value="SEPTUM SITE-DETERMINING PROTEIN MIND HOMOLOG, CHLOROPLASTIC-RELATED"/>
    <property type="match status" value="1"/>
</dbReference>
<keyword evidence="3" id="KW-1185">Reference proteome</keyword>
<evidence type="ECO:0000313" key="3">
    <source>
        <dbReference type="Proteomes" id="UP001597417"/>
    </source>
</evidence>
<feature type="domain" description="Rv3660c-like CheY-like N-terminal" evidence="1">
    <location>
        <begin position="9"/>
        <end position="111"/>
    </location>
</feature>
<reference evidence="3" key="1">
    <citation type="journal article" date="2019" name="Int. J. Syst. Evol. Microbiol.">
        <title>The Global Catalogue of Microorganisms (GCM) 10K type strain sequencing project: providing services to taxonomists for standard genome sequencing and annotation.</title>
        <authorList>
            <consortium name="The Broad Institute Genomics Platform"/>
            <consortium name="The Broad Institute Genome Sequencing Center for Infectious Disease"/>
            <person name="Wu L."/>
            <person name="Ma J."/>
        </authorList>
    </citation>
    <scope>NUCLEOTIDE SEQUENCE [LARGE SCALE GENOMIC DNA]</scope>
    <source>
        <strain evidence="3">CGMCC 4.7645</strain>
    </source>
</reference>
<accession>A0ABW5FSK6</accession>
<dbReference type="InterPro" id="IPR022521">
    <property type="entry name" value="Rv3660c"/>
</dbReference>
<sequence>MTHDRPLVVADDETLFDEILRLAAAVGCEIQRASDLVEAADHWARAPLVLLDETALDGELPFRAGIFLVTKGAPAPATWRRAFESGVEKVITLPDGEPALVGALADIAEGPGTPGGCVIGVVGGRGGAGASLLAATIGVVAAKQGDALLVDCDQLGGGLDLLLGAELDQGLRWPGVLVGGGRISLPALAGALPEHRCGGVRLPFVSCDREGNGPSPEAIASVVEAGRRGGAVVVCDLPRHLGPEAGVVLDRADLVVLVVPAEVRACAAAKRVAGRLSDRCRRIRLIVRGPAPGGLDPEQAARVVGIPLMTSMAPERLLDKAVENGRFEPRSRGPLITAAQLVVAEARAALDKAEAVA</sequence>
<dbReference type="InterPro" id="IPR011006">
    <property type="entry name" value="CheY-like_superfamily"/>
</dbReference>
<dbReference type="InterPro" id="IPR059050">
    <property type="entry name" value="Rv3660c_N"/>
</dbReference>
<proteinExistence type="predicted"/>
<evidence type="ECO:0000313" key="2">
    <source>
        <dbReference type="EMBL" id="MFD2417589.1"/>
    </source>
</evidence>
<dbReference type="PANTHER" id="PTHR43384:SF11">
    <property type="entry name" value="SEPTUM SITE DETERMINING PROTEIN"/>
    <property type="match status" value="1"/>
</dbReference>
<gene>
    <name evidence="2" type="primary">ssd</name>
    <name evidence="2" type="ORF">ACFSXZ_14765</name>
</gene>
<dbReference type="SUPFAM" id="SSF52172">
    <property type="entry name" value="CheY-like"/>
    <property type="match status" value="1"/>
</dbReference>
<dbReference type="InterPro" id="IPR050625">
    <property type="entry name" value="ParA/MinD_ATPase"/>
</dbReference>
<evidence type="ECO:0000259" key="1">
    <source>
        <dbReference type="Pfam" id="PF26563"/>
    </source>
</evidence>
<dbReference type="EMBL" id="JBHUKR010000007">
    <property type="protein sequence ID" value="MFD2417589.1"/>
    <property type="molecule type" value="Genomic_DNA"/>
</dbReference>
<organism evidence="2 3">
    <name type="scientific">Amycolatopsis pigmentata</name>
    <dbReference type="NCBI Taxonomy" id="450801"/>
    <lineage>
        <taxon>Bacteria</taxon>
        <taxon>Bacillati</taxon>
        <taxon>Actinomycetota</taxon>
        <taxon>Actinomycetes</taxon>
        <taxon>Pseudonocardiales</taxon>
        <taxon>Pseudonocardiaceae</taxon>
        <taxon>Amycolatopsis</taxon>
    </lineage>
</organism>
<name>A0ABW5FSK6_9PSEU</name>
<dbReference type="InterPro" id="IPR027417">
    <property type="entry name" value="P-loop_NTPase"/>
</dbReference>
<dbReference type="Gene3D" id="3.40.50.300">
    <property type="entry name" value="P-loop containing nucleotide triphosphate hydrolases"/>
    <property type="match status" value="1"/>
</dbReference>